<proteinExistence type="predicted"/>
<accession>A0A7X0ETG1</accession>
<comment type="caution">
    <text evidence="2">The sequence shown here is derived from an EMBL/GenBank/DDBJ whole genome shotgun (WGS) entry which is preliminary data.</text>
</comment>
<reference evidence="2 3" key="1">
    <citation type="submission" date="2020-08" db="EMBL/GenBank/DDBJ databases">
        <title>Sequencing the genomes of 1000 actinobacteria strains.</title>
        <authorList>
            <person name="Klenk H.-P."/>
        </authorList>
    </citation>
    <scope>NUCLEOTIDE SEQUENCE [LARGE SCALE GENOMIC DNA]</scope>
    <source>
        <strain evidence="2 3">DSM 45913</strain>
    </source>
</reference>
<evidence type="ECO:0000313" key="3">
    <source>
        <dbReference type="Proteomes" id="UP000583800"/>
    </source>
</evidence>
<feature type="region of interest" description="Disordered" evidence="1">
    <location>
        <begin position="1"/>
        <end position="25"/>
    </location>
</feature>
<evidence type="ECO:0000256" key="1">
    <source>
        <dbReference type="SAM" id="MobiDB-lite"/>
    </source>
</evidence>
<dbReference type="EMBL" id="JACHJB010000001">
    <property type="protein sequence ID" value="MBB6343622.1"/>
    <property type="molecule type" value="Genomic_DNA"/>
</dbReference>
<name>A0A7X0ETG1_9ACTN</name>
<protein>
    <submittedName>
        <fullName evidence="2">Uncharacterized protein</fullName>
    </submittedName>
</protein>
<dbReference type="RefSeq" id="WP_185081869.1">
    <property type="nucleotide sequence ID" value="NZ_JACHJB010000001.1"/>
</dbReference>
<dbReference type="AlphaFoldDB" id="A0A7X0ETG1"/>
<keyword evidence="3" id="KW-1185">Reference proteome</keyword>
<evidence type="ECO:0000313" key="2">
    <source>
        <dbReference type="EMBL" id="MBB6343622.1"/>
    </source>
</evidence>
<sequence>MTEPGYSARTQGIRQHGRASAGEAEHVRAVLRDVQEAFARAGRPMGDDQYGAEMEKRYPVMLDGVIAAFHAYIDELEGVGGGLHVTAATYEAAEGSGA</sequence>
<organism evidence="2 3">
    <name type="scientific">Nonomuraea muscovyensis</name>
    <dbReference type="NCBI Taxonomy" id="1124761"/>
    <lineage>
        <taxon>Bacteria</taxon>
        <taxon>Bacillati</taxon>
        <taxon>Actinomycetota</taxon>
        <taxon>Actinomycetes</taxon>
        <taxon>Streptosporangiales</taxon>
        <taxon>Streptosporangiaceae</taxon>
        <taxon>Nonomuraea</taxon>
    </lineage>
</organism>
<gene>
    <name evidence="2" type="ORF">FHU36_000131</name>
</gene>
<dbReference type="Proteomes" id="UP000583800">
    <property type="component" value="Unassembled WGS sequence"/>
</dbReference>